<accession>V8G7C1</accession>
<dbReference type="OrthoDB" id="9786336at2"/>
<reference evidence="1 2" key="1">
    <citation type="submission" date="2013-11" db="EMBL/GenBank/DDBJ databases">
        <title>Genomic analysis of Pelistega sp. HM-7.</title>
        <authorList>
            <person name="Kumbhare S.V."/>
            <person name="Shetty S.A."/>
            <person name="Sharma O."/>
            <person name="Dhotre D.P."/>
        </authorList>
    </citation>
    <scope>NUCLEOTIDE SEQUENCE [LARGE SCALE GENOMIC DNA]</scope>
    <source>
        <strain evidence="1 2">HM-7</strain>
    </source>
</reference>
<dbReference type="GO" id="GO:0005839">
    <property type="term" value="C:proteasome core complex"/>
    <property type="evidence" value="ECO:0007669"/>
    <property type="project" value="InterPro"/>
</dbReference>
<proteinExistence type="predicted"/>
<evidence type="ECO:0000313" key="2">
    <source>
        <dbReference type="Proteomes" id="UP000018766"/>
    </source>
</evidence>
<keyword evidence="2" id="KW-1185">Reference proteome</keyword>
<protein>
    <submittedName>
        <fullName evidence="1">Peptidase</fullName>
    </submittedName>
</protein>
<dbReference type="RefSeq" id="WP_023950297.1">
    <property type="nucleotide sequence ID" value="NZ_AYSV01000068.1"/>
</dbReference>
<dbReference type="EMBL" id="AYSV01000068">
    <property type="protein sequence ID" value="ETD72320.1"/>
    <property type="molecule type" value="Genomic_DNA"/>
</dbReference>
<dbReference type="PATRIC" id="fig|1414851.3.peg.952"/>
<gene>
    <name evidence="1" type="ORF">V757_04745</name>
</gene>
<dbReference type="Pfam" id="PF00227">
    <property type="entry name" value="Proteasome"/>
    <property type="match status" value="1"/>
</dbReference>
<organism evidence="1 2">
    <name type="scientific">Pelistega indica</name>
    <dbReference type="NCBI Taxonomy" id="1414851"/>
    <lineage>
        <taxon>Bacteria</taxon>
        <taxon>Pseudomonadati</taxon>
        <taxon>Pseudomonadota</taxon>
        <taxon>Betaproteobacteria</taxon>
        <taxon>Burkholderiales</taxon>
        <taxon>Alcaligenaceae</taxon>
        <taxon>Pelistega</taxon>
    </lineage>
</organism>
<dbReference type="GO" id="GO:0051603">
    <property type="term" value="P:proteolysis involved in protein catabolic process"/>
    <property type="evidence" value="ECO:0007669"/>
    <property type="project" value="InterPro"/>
</dbReference>
<sequence>MTYCVAIRLQDGIVFASDTRTNAGVDHISVFKKLYTFGIDGERSIVLLTSGNLATSQAVVKMLENGVKLGADEHILNAPTLFDAARMVGSLVSQVARESQARAFSQESFGSNFLLGGQIKGQLPELYHIYQEGNFINATEDTPFLQIGEAKYGKPILDRSLNYRSSLEDAVRAVLVSFDSTIRSNLSVGFPMDLLVYRNGTYHLPKGIRIDANDPYLHNVRTQWSDGLKAILHSFSVPPDYYFE</sequence>
<dbReference type="Proteomes" id="UP000018766">
    <property type="component" value="Unassembled WGS sequence"/>
</dbReference>
<dbReference type="InterPro" id="IPR001353">
    <property type="entry name" value="Proteasome_sua/b"/>
</dbReference>
<dbReference type="AlphaFoldDB" id="V8G7C1"/>
<dbReference type="InterPro" id="IPR029055">
    <property type="entry name" value="Ntn_hydrolases_N"/>
</dbReference>
<dbReference type="PIRSF" id="PIRSF009120">
    <property type="entry name" value="UCP009120_prtse"/>
    <property type="match status" value="1"/>
</dbReference>
<evidence type="ECO:0000313" key="1">
    <source>
        <dbReference type="EMBL" id="ETD72320.1"/>
    </source>
</evidence>
<comment type="caution">
    <text evidence="1">The sequence shown here is derived from an EMBL/GenBank/DDBJ whole genome shotgun (WGS) entry which is preliminary data.</text>
</comment>
<name>V8G7C1_9BURK</name>
<dbReference type="InterPro" id="IPR016545">
    <property type="entry name" value="UCP009120_prtse"/>
</dbReference>
<dbReference type="SUPFAM" id="SSF56235">
    <property type="entry name" value="N-terminal nucleophile aminohydrolases (Ntn hydrolases)"/>
    <property type="match status" value="1"/>
</dbReference>
<dbReference type="Gene3D" id="3.60.20.10">
    <property type="entry name" value="Glutamine Phosphoribosylpyrophosphate, subunit 1, domain 1"/>
    <property type="match status" value="1"/>
</dbReference>